<evidence type="ECO:0000259" key="9">
    <source>
        <dbReference type="Pfam" id="PF11970"/>
    </source>
</evidence>
<organism evidence="10 11">
    <name type="scientific">Cucurbitaria berberidis CBS 394.84</name>
    <dbReference type="NCBI Taxonomy" id="1168544"/>
    <lineage>
        <taxon>Eukaryota</taxon>
        <taxon>Fungi</taxon>
        <taxon>Dikarya</taxon>
        <taxon>Ascomycota</taxon>
        <taxon>Pezizomycotina</taxon>
        <taxon>Dothideomycetes</taxon>
        <taxon>Pleosporomycetidae</taxon>
        <taxon>Pleosporales</taxon>
        <taxon>Pleosporineae</taxon>
        <taxon>Cucurbitariaceae</taxon>
        <taxon>Cucurbitaria</taxon>
    </lineage>
</organism>
<dbReference type="SUPFAM" id="SSF81321">
    <property type="entry name" value="Family A G protein-coupled receptor-like"/>
    <property type="match status" value="1"/>
</dbReference>
<sequence length="615" mass="68255">MARALALLVFLPCVLASSARSLVDSDWTSIEASNLQRTLRVRVAAVICSSFSVVASLVAFYWFCRMEKRFRHRLIMLLIYGDLMRATWFFIFAVVAVVRGAVRTESAFCQSSGFFIQYGTETSDYAVLVIAVNSALQVFRPSTQTTSGGLYPYQRYVYVGALLIPVLMSGLAFIGTRQGYLSQGAFCTLPIRPIWYRLALAWIPRYLIALVIICLAIAIYAYVGFEFRAYSTLSQSVGTSMSLTATSVQQSEKDPDVHADASMMAEGESFHGRRVSSIAKDIVSSQRRASSVSFTCEGPSSNHASFKPGGRTQSLPNNSINISTRCNDSTLRPPLAAILSGSTFQSPDSITEGRVVPAPGAVIDANRSPVLQDLNPLEDRQSRSPSPSSPPGQRHMSRQLVNTKKLHARVYRQLRLMFIYPLAYTLMWLVPFAQQCTLYKYKYAQHPLWFLRLGATICLSSMGFVDCLIFSLKEKPWRKIQNSDGTFWGSFAIFAPWLMKNKPVSKDVEHGGGGPSNEGSGRRGIRLRSSIHTNSTSNDYAQVAAEQARVRLDLERDERLVALRARIAKRRAESAWRADDDDDDSGSNYEDGSGNQHQPTPKDEDQQGKGKAVKV</sequence>
<feature type="compositionally biased region" description="Polar residues" evidence="5">
    <location>
        <begin position="586"/>
        <end position="599"/>
    </location>
</feature>
<dbReference type="Proteomes" id="UP000800039">
    <property type="component" value="Unassembled WGS sequence"/>
</dbReference>
<feature type="domain" description="Glucose receptor Git3-like N-terminal" evidence="8">
    <location>
        <begin position="40"/>
        <end position="228"/>
    </location>
</feature>
<dbReference type="Pfam" id="PF11710">
    <property type="entry name" value="Git3"/>
    <property type="match status" value="1"/>
</dbReference>
<dbReference type="RefSeq" id="XP_040789208.1">
    <property type="nucleotide sequence ID" value="XM_040926663.1"/>
</dbReference>
<proteinExistence type="predicted"/>
<evidence type="ECO:0000256" key="4">
    <source>
        <dbReference type="ARBA" id="ARBA00023136"/>
    </source>
</evidence>
<dbReference type="GO" id="GO:0007189">
    <property type="term" value="P:adenylate cyclase-activating G protein-coupled receptor signaling pathway"/>
    <property type="evidence" value="ECO:0007669"/>
    <property type="project" value="TreeGrafter"/>
</dbReference>
<dbReference type="OrthoDB" id="5368598at2759"/>
<keyword evidence="11" id="KW-1185">Reference proteome</keyword>
<evidence type="ECO:0000256" key="6">
    <source>
        <dbReference type="SAM" id="Phobius"/>
    </source>
</evidence>
<evidence type="ECO:0000313" key="10">
    <source>
        <dbReference type="EMBL" id="KAF1846645.1"/>
    </source>
</evidence>
<evidence type="ECO:0000256" key="2">
    <source>
        <dbReference type="ARBA" id="ARBA00022692"/>
    </source>
</evidence>
<feature type="region of interest" description="Disordered" evidence="5">
    <location>
        <begin position="373"/>
        <end position="399"/>
    </location>
</feature>
<reference evidence="10" key="1">
    <citation type="submission" date="2020-01" db="EMBL/GenBank/DDBJ databases">
        <authorList>
            <consortium name="DOE Joint Genome Institute"/>
            <person name="Haridas S."/>
            <person name="Albert R."/>
            <person name="Binder M."/>
            <person name="Bloem J."/>
            <person name="Labutti K."/>
            <person name="Salamov A."/>
            <person name="Andreopoulos B."/>
            <person name="Baker S.E."/>
            <person name="Barry K."/>
            <person name="Bills G."/>
            <person name="Bluhm B.H."/>
            <person name="Cannon C."/>
            <person name="Castanera R."/>
            <person name="Culley D.E."/>
            <person name="Daum C."/>
            <person name="Ezra D."/>
            <person name="Gonzalez J.B."/>
            <person name="Henrissat B."/>
            <person name="Kuo A."/>
            <person name="Liang C."/>
            <person name="Lipzen A."/>
            <person name="Lutzoni F."/>
            <person name="Magnuson J."/>
            <person name="Mondo S."/>
            <person name="Nolan M."/>
            <person name="Ohm R."/>
            <person name="Pangilinan J."/>
            <person name="Park H.-J."/>
            <person name="Ramirez L."/>
            <person name="Alfaro M."/>
            <person name="Sun H."/>
            <person name="Tritt A."/>
            <person name="Yoshinaga Y."/>
            <person name="Zwiers L.-H."/>
            <person name="Turgeon B.G."/>
            <person name="Goodwin S.B."/>
            <person name="Spatafora J.W."/>
            <person name="Crous P.W."/>
            <person name="Grigoriev I.V."/>
        </authorList>
    </citation>
    <scope>NUCLEOTIDE SEQUENCE</scope>
    <source>
        <strain evidence="10">CBS 394.84</strain>
    </source>
</reference>
<protein>
    <submittedName>
        <fullName evidence="10">Uncharacterized protein</fullName>
    </submittedName>
</protein>
<evidence type="ECO:0000256" key="5">
    <source>
        <dbReference type="SAM" id="MobiDB-lite"/>
    </source>
</evidence>
<dbReference type="InterPro" id="IPR023041">
    <property type="entry name" value="Glucose_rcpt_Git3-like_N"/>
</dbReference>
<dbReference type="PANTHER" id="PTHR23112:SF37">
    <property type="entry name" value="G PROTEIN-COUPLED RECEPTOR GPR1"/>
    <property type="match status" value="1"/>
</dbReference>
<gene>
    <name evidence="10" type="ORF">K460DRAFT_127804</name>
</gene>
<keyword evidence="2 6" id="KW-0812">Transmembrane</keyword>
<dbReference type="GO" id="GO:0005886">
    <property type="term" value="C:plasma membrane"/>
    <property type="evidence" value="ECO:0007669"/>
    <property type="project" value="TreeGrafter"/>
</dbReference>
<feature type="region of interest" description="Disordered" evidence="5">
    <location>
        <begin position="569"/>
        <end position="615"/>
    </location>
</feature>
<feature type="transmembrane region" description="Helical" evidence="6">
    <location>
        <begin position="156"/>
        <end position="174"/>
    </location>
</feature>
<dbReference type="InterPro" id="IPR022596">
    <property type="entry name" value="GPR1/2/3_C"/>
</dbReference>
<dbReference type="EMBL" id="ML976616">
    <property type="protein sequence ID" value="KAF1846645.1"/>
    <property type="molecule type" value="Genomic_DNA"/>
</dbReference>
<feature type="transmembrane region" description="Helical" evidence="6">
    <location>
        <begin position="194"/>
        <end position="223"/>
    </location>
</feature>
<feature type="transmembrane region" description="Helical" evidence="6">
    <location>
        <begin position="43"/>
        <end position="63"/>
    </location>
</feature>
<feature type="chain" id="PRO_5040179328" evidence="7">
    <location>
        <begin position="17"/>
        <end position="615"/>
    </location>
</feature>
<dbReference type="AlphaFoldDB" id="A0A9P4GJB5"/>
<keyword evidence="3 6" id="KW-1133">Transmembrane helix</keyword>
<feature type="region of interest" description="Disordered" evidence="5">
    <location>
        <begin position="293"/>
        <end position="321"/>
    </location>
</feature>
<dbReference type="PANTHER" id="PTHR23112">
    <property type="entry name" value="G PROTEIN-COUPLED RECEPTOR 157-RELATED"/>
    <property type="match status" value="1"/>
</dbReference>
<evidence type="ECO:0000256" key="1">
    <source>
        <dbReference type="ARBA" id="ARBA00004141"/>
    </source>
</evidence>
<keyword evidence="7" id="KW-0732">Signal</keyword>
<feature type="transmembrane region" description="Helical" evidence="6">
    <location>
        <begin position="414"/>
        <end position="433"/>
    </location>
</feature>
<feature type="transmembrane region" description="Helical" evidence="6">
    <location>
        <begin position="83"/>
        <end position="102"/>
    </location>
</feature>
<feature type="signal peptide" evidence="7">
    <location>
        <begin position="1"/>
        <end position="16"/>
    </location>
</feature>
<feature type="transmembrane region" description="Helical" evidence="6">
    <location>
        <begin position="114"/>
        <end position="136"/>
    </location>
</feature>
<feature type="compositionally biased region" description="Polar residues" evidence="5">
    <location>
        <begin position="293"/>
        <end position="304"/>
    </location>
</feature>
<name>A0A9P4GJB5_9PLEO</name>
<evidence type="ECO:0000313" key="11">
    <source>
        <dbReference type="Proteomes" id="UP000800039"/>
    </source>
</evidence>
<feature type="compositionally biased region" description="Polar residues" evidence="5">
    <location>
        <begin position="311"/>
        <end position="321"/>
    </location>
</feature>
<feature type="domain" description="G protein-coupled receptor GPR1/2/3 C-terminal" evidence="9">
    <location>
        <begin position="407"/>
        <end position="478"/>
    </location>
</feature>
<evidence type="ECO:0000256" key="3">
    <source>
        <dbReference type="ARBA" id="ARBA00022989"/>
    </source>
</evidence>
<evidence type="ECO:0000259" key="8">
    <source>
        <dbReference type="Pfam" id="PF11710"/>
    </source>
</evidence>
<feature type="region of interest" description="Disordered" evidence="5">
    <location>
        <begin position="505"/>
        <end position="524"/>
    </location>
</feature>
<dbReference type="Gene3D" id="1.20.1070.10">
    <property type="entry name" value="Rhodopsin 7-helix transmembrane proteins"/>
    <property type="match status" value="1"/>
</dbReference>
<dbReference type="GO" id="GO:0004930">
    <property type="term" value="F:G protein-coupled receptor activity"/>
    <property type="evidence" value="ECO:0007669"/>
    <property type="project" value="TreeGrafter"/>
</dbReference>
<evidence type="ECO:0000256" key="7">
    <source>
        <dbReference type="SAM" id="SignalP"/>
    </source>
</evidence>
<feature type="transmembrane region" description="Helical" evidence="6">
    <location>
        <begin position="453"/>
        <end position="472"/>
    </location>
</feature>
<comment type="caution">
    <text evidence="10">The sequence shown here is derived from an EMBL/GenBank/DDBJ whole genome shotgun (WGS) entry which is preliminary data.</text>
</comment>
<dbReference type="Pfam" id="PF11970">
    <property type="entry name" value="GPR_Gpa2_C"/>
    <property type="match status" value="1"/>
</dbReference>
<comment type="subcellular location">
    <subcellularLocation>
        <location evidence="1">Membrane</location>
        <topology evidence="1">Multi-pass membrane protein</topology>
    </subcellularLocation>
</comment>
<accession>A0A9P4GJB5</accession>
<dbReference type="GeneID" id="63843915"/>
<keyword evidence="4 6" id="KW-0472">Membrane</keyword>